<evidence type="ECO:0000313" key="2">
    <source>
        <dbReference type="Proteomes" id="UP000759103"/>
    </source>
</evidence>
<accession>A0ABS7BRE9</accession>
<dbReference type="Proteomes" id="UP000759103">
    <property type="component" value="Unassembled WGS sequence"/>
</dbReference>
<evidence type="ECO:0008006" key="3">
    <source>
        <dbReference type="Google" id="ProtNLM"/>
    </source>
</evidence>
<keyword evidence="2" id="KW-1185">Reference proteome</keyword>
<evidence type="ECO:0000313" key="1">
    <source>
        <dbReference type="EMBL" id="MBW6532186.1"/>
    </source>
</evidence>
<protein>
    <recommendedName>
        <fullName evidence="3">Lipoprotein</fullName>
    </recommendedName>
</protein>
<sequence>MRRLISLAACAALAACQQQPDQPGNTAPVPTPSASPSAAATPVAALARYVGHYPTDAVEGGSSFLADPAVRAAVAAAVPDEGVRARVLDTDVTATPIAEVEGRVLAYGCEPHNCGPHNWAIALAPDGGTGAVCYYDEDRRVARWYPEGAGPNPASGCPSGE</sequence>
<dbReference type="Gene3D" id="3.40.1420.10">
    <property type="entry name" value="Inhibitor of vertebrate lysozyme"/>
    <property type="match status" value="1"/>
</dbReference>
<reference evidence="1 2" key="1">
    <citation type="submission" date="2021-07" db="EMBL/GenBank/DDBJ databases">
        <title>Sphingomonas sp.</title>
        <authorList>
            <person name="Feng G."/>
            <person name="Li J."/>
            <person name="Pan M."/>
        </authorList>
    </citation>
    <scope>NUCLEOTIDE SEQUENCE [LARGE SCALE GENOMIC DNA]</scope>
    <source>
        <strain evidence="1 2">RRHST34</strain>
    </source>
</reference>
<dbReference type="EMBL" id="JAHXZN010000006">
    <property type="protein sequence ID" value="MBW6532186.1"/>
    <property type="molecule type" value="Genomic_DNA"/>
</dbReference>
<gene>
    <name evidence="1" type="ORF">KZ820_15700</name>
</gene>
<dbReference type="InterPro" id="IPR036501">
    <property type="entry name" value="Inhibitor_vert_lysozyme_sf"/>
</dbReference>
<proteinExistence type="predicted"/>
<dbReference type="PROSITE" id="PS51257">
    <property type="entry name" value="PROKAR_LIPOPROTEIN"/>
    <property type="match status" value="1"/>
</dbReference>
<organism evidence="1 2">
    <name type="scientific">Sphingomonas citri</name>
    <dbReference type="NCBI Taxonomy" id="2862499"/>
    <lineage>
        <taxon>Bacteria</taxon>
        <taxon>Pseudomonadati</taxon>
        <taxon>Pseudomonadota</taxon>
        <taxon>Alphaproteobacteria</taxon>
        <taxon>Sphingomonadales</taxon>
        <taxon>Sphingomonadaceae</taxon>
        <taxon>Sphingomonas</taxon>
    </lineage>
</organism>
<name>A0ABS7BRE9_9SPHN</name>
<comment type="caution">
    <text evidence="1">The sequence shown here is derived from an EMBL/GenBank/DDBJ whole genome shotgun (WGS) entry which is preliminary data.</text>
</comment>